<comment type="similarity">
    <text evidence="2">Belongs to the mitochondrion-specific ribosomal protein mL46 family.</text>
</comment>
<dbReference type="InterPro" id="IPR040008">
    <property type="entry name" value="Ribosomal_mL46"/>
</dbReference>
<reference evidence="10 11" key="1">
    <citation type="submission" date="2016-07" db="EMBL/GenBank/DDBJ databases">
        <title>Pervasive Adenine N6-methylation of Active Genes in Fungi.</title>
        <authorList>
            <consortium name="DOE Joint Genome Institute"/>
            <person name="Mondo S.J."/>
            <person name="Dannebaum R.O."/>
            <person name="Kuo R.C."/>
            <person name="Labutti K."/>
            <person name="Haridas S."/>
            <person name="Kuo A."/>
            <person name="Salamov A."/>
            <person name="Ahrendt S.R."/>
            <person name="Lipzen A."/>
            <person name="Sullivan W."/>
            <person name="Andreopoulos W.B."/>
            <person name="Clum A."/>
            <person name="Lindquist E."/>
            <person name="Daum C."/>
            <person name="Ramamoorthy G.K."/>
            <person name="Gryganskyi A."/>
            <person name="Culley D."/>
            <person name="Magnuson J.K."/>
            <person name="James T.Y."/>
            <person name="O'Malley M.A."/>
            <person name="Stajich J.E."/>
            <person name="Spatafora J.W."/>
            <person name="Visel A."/>
            <person name="Grigoriev I.V."/>
        </authorList>
    </citation>
    <scope>NUCLEOTIDE SEQUENCE [LARGE SCALE GENOMIC DNA]</scope>
    <source>
        <strain evidence="10 11">62-1032</strain>
    </source>
</reference>
<accession>A0A1Y2FZB0</accession>
<dbReference type="PROSITE" id="PS51462">
    <property type="entry name" value="NUDIX"/>
    <property type="match status" value="1"/>
</dbReference>
<proteinExistence type="inferred from homology"/>
<evidence type="ECO:0000256" key="4">
    <source>
        <dbReference type="ARBA" id="ARBA00022946"/>
    </source>
</evidence>
<keyword evidence="5" id="KW-0689">Ribosomal protein</keyword>
<organism evidence="10 11">
    <name type="scientific">Leucosporidium creatinivorum</name>
    <dbReference type="NCBI Taxonomy" id="106004"/>
    <lineage>
        <taxon>Eukaryota</taxon>
        <taxon>Fungi</taxon>
        <taxon>Dikarya</taxon>
        <taxon>Basidiomycota</taxon>
        <taxon>Pucciniomycotina</taxon>
        <taxon>Microbotryomycetes</taxon>
        <taxon>Leucosporidiales</taxon>
        <taxon>Leucosporidium</taxon>
    </lineage>
</organism>
<keyword evidence="6" id="KW-0496">Mitochondrion</keyword>
<dbReference type="InterPro" id="IPR015797">
    <property type="entry name" value="NUDIX_hydrolase-like_dom_sf"/>
</dbReference>
<comment type="subcellular location">
    <subcellularLocation>
        <location evidence="1">Mitochondrion</location>
    </subcellularLocation>
</comment>
<evidence type="ECO:0000313" key="11">
    <source>
        <dbReference type="Proteomes" id="UP000193467"/>
    </source>
</evidence>
<dbReference type="InterPro" id="IPR020084">
    <property type="entry name" value="NUDIX_hydrolase_CS"/>
</dbReference>
<evidence type="ECO:0000256" key="8">
    <source>
        <dbReference type="ARBA" id="ARBA00035190"/>
    </source>
</evidence>
<dbReference type="PROSITE" id="PS00893">
    <property type="entry name" value="NUDIX_BOX"/>
    <property type="match status" value="1"/>
</dbReference>
<gene>
    <name evidence="10" type="ORF">BCR35DRAFT_300632</name>
</gene>
<dbReference type="CDD" id="cd04661">
    <property type="entry name" value="NUDIX_MRP_L46"/>
    <property type="match status" value="1"/>
</dbReference>
<keyword evidence="3" id="KW-0378">Hydrolase</keyword>
<dbReference type="SUPFAM" id="SSF55811">
    <property type="entry name" value="Nudix"/>
    <property type="match status" value="1"/>
</dbReference>
<dbReference type="Gene3D" id="3.90.79.10">
    <property type="entry name" value="Nucleoside Triphosphate Pyrophosphohydrolase"/>
    <property type="match status" value="1"/>
</dbReference>
<dbReference type="OrthoDB" id="414075at2759"/>
<dbReference type="InterPro" id="IPR000086">
    <property type="entry name" value="NUDIX_hydrolase_dom"/>
</dbReference>
<dbReference type="AlphaFoldDB" id="A0A1Y2FZB0"/>
<comment type="caution">
    <text evidence="10">The sequence shown here is derived from an EMBL/GenBank/DDBJ whole genome shotgun (WGS) entry which is preliminary data.</text>
</comment>
<keyword evidence="11" id="KW-1185">Reference proteome</keyword>
<dbReference type="GO" id="GO:0005762">
    <property type="term" value="C:mitochondrial large ribosomal subunit"/>
    <property type="evidence" value="ECO:0007669"/>
    <property type="project" value="TreeGrafter"/>
</dbReference>
<name>A0A1Y2FZB0_9BASI</name>
<feature type="domain" description="Nudix hydrolase" evidence="9">
    <location>
        <begin position="135"/>
        <end position="275"/>
    </location>
</feature>
<evidence type="ECO:0000256" key="6">
    <source>
        <dbReference type="ARBA" id="ARBA00023128"/>
    </source>
</evidence>
<dbReference type="Pfam" id="PF00293">
    <property type="entry name" value="NUDIX"/>
    <property type="match status" value="1"/>
</dbReference>
<evidence type="ECO:0000259" key="9">
    <source>
        <dbReference type="PROSITE" id="PS51462"/>
    </source>
</evidence>
<dbReference type="PANTHER" id="PTHR13124:SF12">
    <property type="entry name" value="LARGE RIBOSOMAL SUBUNIT PROTEIN ML46"/>
    <property type="match status" value="1"/>
</dbReference>
<evidence type="ECO:0000256" key="3">
    <source>
        <dbReference type="ARBA" id="ARBA00022801"/>
    </source>
</evidence>
<dbReference type="InterPro" id="IPR033650">
    <property type="entry name" value="Ribosomal_mL46_NUDIX"/>
</dbReference>
<dbReference type="GO" id="GO:0016787">
    <property type="term" value="F:hydrolase activity"/>
    <property type="evidence" value="ECO:0007669"/>
    <property type="project" value="UniProtKB-KW"/>
</dbReference>
<dbReference type="InterPro" id="IPR021757">
    <property type="entry name" value="Ribosomal_mL46_N"/>
</dbReference>
<dbReference type="InParanoid" id="A0A1Y2FZB0"/>
<dbReference type="PANTHER" id="PTHR13124">
    <property type="entry name" value="39S RIBOSOMAL PROTEIN L46, MITOCHONDRIAL PRECURSOR-RELATED"/>
    <property type="match status" value="1"/>
</dbReference>
<sequence length="277" mass="30840">MVQSRTLSSALSTACNCNSALRTQARHQSTSAASSSQRIVAAALLSRPPLLLPALTPLEESYYTYQRRLHRALAKPLSASTEWFFKKGSASEKSFVAFDQKVDKERGDEGELSAYVKAGEEVEGAPEVVGRESEADRKGDVTSLERKMDRTLYLLLKKDRKDNAWQFPQGGVEADESLLEAAQRELVEETGPDMDVWATGRAPAGAYEYKFPKEFVKKNPGHDGARVFFLPMRVIRGQAKPNKKEGLVGHAWLTKEEVKEKVSADYWKAVEPMLSDL</sequence>
<evidence type="ECO:0000313" key="10">
    <source>
        <dbReference type="EMBL" id="ORY89446.1"/>
    </source>
</evidence>
<evidence type="ECO:0000256" key="5">
    <source>
        <dbReference type="ARBA" id="ARBA00022980"/>
    </source>
</evidence>
<evidence type="ECO:0000256" key="2">
    <source>
        <dbReference type="ARBA" id="ARBA00009070"/>
    </source>
</evidence>
<evidence type="ECO:0000256" key="1">
    <source>
        <dbReference type="ARBA" id="ARBA00004173"/>
    </source>
</evidence>
<dbReference type="EMBL" id="MCGR01000006">
    <property type="protein sequence ID" value="ORY89446.1"/>
    <property type="molecule type" value="Genomic_DNA"/>
</dbReference>
<dbReference type="Proteomes" id="UP000193467">
    <property type="component" value="Unassembled WGS sequence"/>
</dbReference>
<keyword evidence="7" id="KW-0687">Ribonucleoprotein</keyword>
<evidence type="ECO:0000256" key="7">
    <source>
        <dbReference type="ARBA" id="ARBA00023274"/>
    </source>
</evidence>
<dbReference type="STRING" id="106004.A0A1Y2FZB0"/>
<dbReference type="FunCoup" id="A0A1Y2FZB0">
    <property type="interactions" value="55"/>
</dbReference>
<keyword evidence="4" id="KW-0809">Transit peptide</keyword>
<dbReference type="Pfam" id="PF11788">
    <property type="entry name" value="MRP-L46"/>
    <property type="match status" value="1"/>
</dbReference>
<protein>
    <recommendedName>
        <fullName evidence="8">Large ribosomal subunit protein mL46</fullName>
    </recommendedName>
</protein>
<dbReference type="GO" id="GO:0003735">
    <property type="term" value="F:structural constituent of ribosome"/>
    <property type="evidence" value="ECO:0007669"/>
    <property type="project" value="InterPro"/>
</dbReference>